<evidence type="ECO:0000256" key="4">
    <source>
        <dbReference type="ARBA" id="ARBA00023163"/>
    </source>
</evidence>
<feature type="compositionally biased region" description="Polar residues" evidence="5">
    <location>
        <begin position="1"/>
        <end position="17"/>
    </location>
</feature>
<name>A0A0A7EL87_9GAMM</name>
<keyword evidence="2" id="KW-0805">Transcription regulation</keyword>
<gene>
    <name evidence="7" type="ORF">OM33_19870</name>
</gene>
<evidence type="ECO:0000313" key="8">
    <source>
        <dbReference type="Proteomes" id="UP000030341"/>
    </source>
</evidence>
<dbReference type="PROSITE" id="PS00356">
    <property type="entry name" value="HTH_LACI_1"/>
    <property type="match status" value="1"/>
</dbReference>
<dbReference type="InterPro" id="IPR000843">
    <property type="entry name" value="HTH_LacI"/>
</dbReference>
<sequence length="343" mass="37424">MVNHTSSLNKSLKASPQQDKKSVTVHDVARVAGVSKSTVSLVLRGSEKASAKAKDKVLKAIEETGYVYNRDAAAMRSKSSDLVAIVINDLTNPYSAKLAVALEKHVRQLGLMATLVNTSEDVETQTQIVAKLKEYRVKAFIICPAPNTEAQWLEELQTMQTQVVSIMRQVSGSTIPCVLPDNEKGVYTATKALIKRGHKQIAFIGGDDAISDYHQRLLGFNNAINEHKDVSSWVFNSATNRQGGRLAMSMCLEKVPSIESVMCFNDIVAYGVMEYLAEQSIKPGHDIGVIGFDDLDDSKLMSVPLSTVKIDADDIAKAVCEILKGDKPESLKQVPVSLIERSS</sequence>
<keyword evidence="4" id="KW-0804">Transcription</keyword>
<dbReference type="SUPFAM" id="SSF47413">
    <property type="entry name" value="lambda repressor-like DNA-binding domains"/>
    <property type="match status" value="1"/>
</dbReference>
<evidence type="ECO:0000256" key="3">
    <source>
        <dbReference type="ARBA" id="ARBA00023125"/>
    </source>
</evidence>
<keyword evidence="8" id="KW-1185">Reference proteome</keyword>
<dbReference type="KEGG" id="pseo:OM33_19870"/>
<keyword evidence="3" id="KW-0238">DNA-binding</keyword>
<dbReference type="eggNOG" id="COG1609">
    <property type="taxonomic scope" value="Bacteria"/>
</dbReference>
<feature type="domain" description="HTH lacI-type" evidence="6">
    <location>
        <begin position="23"/>
        <end position="77"/>
    </location>
</feature>
<dbReference type="Pfam" id="PF00356">
    <property type="entry name" value="LacI"/>
    <property type="match status" value="1"/>
</dbReference>
<evidence type="ECO:0000256" key="2">
    <source>
        <dbReference type="ARBA" id="ARBA00023015"/>
    </source>
</evidence>
<dbReference type="GO" id="GO:0003700">
    <property type="term" value="F:DNA-binding transcription factor activity"/>
    <property type="evidence" value="ECO:0007669"/>
    <property type="project" value="TreeGrafter"/>
</dbReference>
<dbReference type="GO" id="GO:0000976">
    <property type="term" value="F:transcription cis-regulatory region binding"/>
    <property type="evidence" value="ECO:0007669"/>
    <property type="project" value="TreeGrafter"/>
</dbReference>
<dbReference type="InterPro" id="IPR001761">
    <property type="entry name" value="Peripla_BP/Lac1_sug-bd_dom"/>
</dbReference>
<dbReference type="PANTHER" id="PTHR30146:SF148">
    <property type="entry name" value="HTH-TYPE TRANSCRIPTIONAL REPRESSOR PURR-RELATED"/>
    <property type="match status" value="1"/>
</dbReference>
<evidence type="ECO:0000256" key="1">
    <source>
        <dbReference type="ARBA" id="ARBA00022491"/>
    </source>
</evidence>
<dbReference type="Pfam" id="PF00532">
    <property type="entry name" value="Peripla_BP_1"/>
    <property type="match status" value="1"/>
</dbReference>
<accession>A0A0A7EL87</accession>
<dbReference type="PANTHER" id="PTHR30146">
    <property type="entry name" value="LACI-RELATED TRANSCRIPTIONAL REPRESSOR"/>
    <property type="match status" value="1"/>
</dbReference>
<dbReference type="SUPFAM" id="SSF53822">
    <property type="entry name" value="Periplasmic binding protein-like I"/>
    <property type="match status" value="1"/>
</dbReference>
<dbReference type="EMBL" id="CP009889">
    <property type="protein sequence ID" value="AIY67303.1"/>
    <property type="molecule type" value="Genomic_DNA"/>
</dbReference>
<dbReference type="InterPro" id="IPR028082">
    <property type="entry name" value="Peripla_BP_I"/>
</dbReference>
<dbReference type="HOGENOM" id="CLU_037628_6_0_6"/>
<protein>
    <submittedName>
        <fullName evidence="7">LacI family transcriptional regulator</fullName>
    </submittedName>
</protein>
<proteinExistence type="predicted"/>
<dbReference type="SMART" id="SM00354">
    <property type="entry name" value="HTH_LACI"/>
    <property type="match status" value="1"/>
</dbReference>
<dbReference type="PROSITE" id="PS50932">
    <property type="entry name" value="HTH_LACI_2"/>
    <property type="match status" value="1"/>
</dbReference>
<evidence type="ECO:0000259" key="6">
    <source>
        <dbReference type="PROSITE" id="PS50932"/>
    </source>
</evidence>
<dbReference type="Gene3D" id="3.40.50.2300">
    <property type="match status" value="2"/>
</dbReference>
<reference evidence="7 8" key="1">
    <citation type="submission" date="2014-11" db="EMBL/GenBank/DDBJ databases">
        <title>Complete Genome Sequence of Pseudoalteromonas sp. Strain OCN003 Isolated from Kaneohe Bay, Oahu, Hawaii.</title>
        <authorList>
            <person name="Beurmann S."/>
            <person name="Videau P."/>
            <person name="Ushijima B."/>
            <person name="Smith A.M."/>
            <person name="Aeby G.S."/>
            <person name="Callahan S.M."/>
            <person name="Belcaid M."/>
        </authorList>
    </citation>
    <scope>NUCLEOTIDE SEQUENCE [LARGE SCALE GENOMIC DNA]</scope>
    <source>
        <strain evidence="7 8">OCN003</strain>
    </source>
</reference>
<dbReference type="OrthoDB" id="6619319at2"/>
<dbReference type="Gene3D" id="1.10.260.40">
    <property type="entry name" value="lambda repressor-like DNA-binding domains"/>
    <property type="match status" value="1"/>
</dbReference>
<dbReference type="Proteomes" id="UP000030341">
    <property type="component" value="Chromosome 2"/>
</dbReference>
<feature type="region of interest" description="Disordered" evidence="5">
    <location>
        <begin position="1"/>
        <end position="24"/>
    </location>
</feature>
<dbReference type="STRING" id="1348114.OM33_19870"/>
<dbReference type="CDD" id="cd01392">
    <property type="entry name" value="HTH_LacI"/>
    <property type="match status" value="1"/>
</dbReference>
<keyword evidence="1" id="KW-0678">Repressor</keyword>
<evidence type="ECO:0000256" key="5">
    <source>
        <dbReference type="SAM" id="MobiDB-lite"/>
    </source>
</evidence>
<dbReference type="AlphaFoldDB" id="A0A0A7EL87"/>
<dbReference type="InterPro" id="IPR010982">
    <property type="entry name" value="Lambda_DNA-bd_dom_sf"/>
</dbReference>
<dbReference type="RefSeq" id="WP_040136191.1">
    <property type="nucleotide sequence ID" value="NZ_CP009889.1"/>
</dbReference>
<organism evidence="7 8">
    <name type="scientific">Pseudoalteromonas piratica</name>
    <dbReference type="NCBI Taxonomy" id="1348114"/>
    <lineage>
        <taxon>Bacteria</taxon>
        <taxon>Pseudomonadati</taxon>
        <taxon>Pseudomonadota</taxon>
        <taxon>Gammaproteobacteria</taxon>
        <taxon>Alteromonadales</taxon>
        <taxon>Pseudoalteromonadaceae</taxon>
        <taxon>Pseudoalteromonas</taxon>
    </lineage>
</organism>
<evidence type="ECO:0000313" key="7">
    <source>
        <dbReference type="EMBL" id="AIY67303.1"/>
    </source>
</evidence>